<feature type="binding site" evidence="4">
    <location>
        <begin position="176"/>
        <end position="179"/>
    </location>
    <ligand>
        <name>NAD(+)</name>
        <dbReference type="ChEBI" id="CHEBI:57540"/>
    </ligand>
</feature>
<evidence type="ECO:0000313" key="8">
    <source>
        <dbReference type="EMBL" id="KPL48550.1"/>
    </source>
</evidence>
<evidence type="ECO:0000256" key="5">
    <source>
        <dbReference type="PROSITE-ProRule" id="PRU10007"/>
    </source>
</evidence>
<protein>
    <submittedName>
        <fullName evidence="8">DeoR faimly transcriptional regulator</fullName>
    </submittedName>
</protein>
<dbReference type="InterPro" id="IPR051020">
    <property type="entry name" value="ALDH-related_metabolic_enz"/>
</dbReference>
<feature type="active site" description="Proton donor/acceptor" evidence="3">
    <location>
        <position position="249"/>
    </location>
</feature>
<dbReference type="InterPro" id="IPR017656">
    <property type="entry name" value="Put_phosphonoacetaldehyde_DH"/>
</dbReference>
<dbReference type="GO" id="GO:0008911">
    <property type="term" value="F:lactaldehyde dehydrogenase (NAD+) activity"/>
    <property type="evidence" value="ECO:0007669"/>
    <property type="project" value="TreeGrafter"/>
</dbReference>
<dbReference type="InterPro" id="IPR016163">
    <property type="entry name" value="Ald_DH_C"/>
</dbReference>
<evidence type="ECO:0000256" key="6">
    <source>
        <dbReference type="RuleBase" id="RU003345"/>
    </source>
</evidence>
<dbReference type="PATRIC" id="fig|53413.25.peg.762"/>
<evidence type="ECO:0000256" key="3">
    <source>
        <dbReference type="PIRSR" id="PIRSR617656-1"/>
    </source>
</evidence>
<dbReference type="EMBL" id="JFAQ01000134">
    <property type="protein sequence ID" value="KPL48550.1"/>
    <property type="molecule type" value="Genomic_DNA"/>
</dbReference>
<proteinExistence type="inferred from homology"/>
<dbReference type="RefSeq" id="WP_054319807.1">
    <property type="nucleotide sequence ID" value="NZ_JFAQ01000134.1"/>
</dbReference>
<dbReference type="InterPro" id="IPR016161">
    <property type="entry name" value="Ald_DH/histidinol_DH"/>
</dbReference>
<dbReference type="PANTHER" id="PTHR42991">
    <property type="entry name" value="ALDEHYDE DEHYDROGENASE"/>
    <property type="match status" value="1"/>
</dbReference>
<dbReference type="SUPFAM" id="SSF53720">
    <property type="entry name" value="ALDH-like"/>
    <property type="match status" value="1"/>
</dbReference>
<dbReference type="Gene3D" id="3.40.605.10">
    <property type="entry name" value="Aldehyde Dehydrogenase, Chain A, domain 1"/>
    <property type="match status" value="1"/>
</dbReference>
<evidence type="ECO:0000259" key="7">
    <source>
        <dbReference type="Pfam" id="PF00171"/>
    </source>
</evidence>
<dbReference type="AlphaFoldDB" id="A0A0P6VCJ7"/>
<accession>A0A0P6VCJ7</accession>
<comment type="similarity">
    <text evidence="1 6">Belongs to the aldehyde dehydrogenase family.</text>
</comment>
<dbReference type="InterPro" id="IPR016160">
    <property type="entry name" value="Ald_DH_CS_CYS"/>
</dbReference>
<gene>
    <name evidence="8" type="ORF">XAXN_13005</name>
</gene>
<evidence type="ECO:0000256" key="2">
    <source>
        <dbReference type="ARBA" id="ARBA00023002"/>
    </source>
</evidence>
<organism evidence="8 9">
    <name type="scientific">Xanthomonas axonopodis</name>
    <dbReference type="NCBI Taxonomy" id="53413"/>
    <lineage>
        <taxon>Bacteria</taxon>
        <taxon>Pseudomonadati</taxon>
        <taxon>Pseudomonadota</taxon>
        <taxon>Gammaproteobacteria</taxon>
        <taxon>Lysobacterales</taxon>
        <taxon>Lysobacteraceae</taxon>
        <taxon>Xanthomonas</taxon>
    </lineage>
</organism>
<dbReference type="Pfam" id="PF00171">
    <property type="entry name" value="Aldedh"/>
    <property type="match status" value="1"/>
</dbReference>
<name>A0A0P6VCJ7_9XANT</name>
<feature type="binding site" evidence="4">
    <location>
        <begin position="150"/>
        <end position="152"/>
    </location>
    <ligand>
        <name>NAD(+)</name>
        <dbReference type="ChEBI" id="CHEBI:57540"/>
    </ligand>
</feature>
<dbReference type="InterPro" id="IPR029510">
    <property type="entry name" value="Ald_DH_CS_GLU"/>
</dbReference>
<keyword evidence="4" id="KW-0520">NAD</keyword>
<dbReference type="InterPro" id="IPR016162">
    <property type="entry name" value="Ald_DH_N"/>
</dbReference>
<feature type="active site" evidence="5">
    <location>
        <position position="249"/>
    </location>
</feature>
<dbReference type="PANTHER" id="PTHR42991:SF1">
    <property type="entry name" value="ALDEHYDE DEHYDROGENASE"/>
    <property type="match status" value="1"/>
</dbReference>
<dbReference type="NCBIfam" id="TIGR03250">
    <property type="entry name" value="PhnAcAld_DH"/>
    <property type="match status" value="1"/>
</dbReference>
<dbReference type="PROSITE" id="PS00687">
    <property type="entry name" value="ALDEHYDE_DEHYDR_GLU"/>
    <property type="match status" value="1"/>
</dbReference>
<evidence type="ECO:0000313" key="9">
    <source>
        <dbReference type="Proteomes" id="UP000054035"/>
    </source>
</evidence>
<evidence type="ECO:0000256" key="4">
    <source>
        <dbReference type="PIRSR" id="PIRSR617656-3"/>
    </source>
</evidence>
<dbReference type="Gene3D" id="3.40.309.10">
    <property type="entry name" value="Aldehyde Dehydrogenase, Chain A, domain 2"/>
    <property type="match status" value="1"/>
</dbReference>
<feature type="domain" description="Aldehyde dehydrogenase" evidence="7">
    <location>
        <begin position="17"/>
        <end position="468"/>
    </location>
</feature>
<dbReference type="CDD" id="cd07146">
    <property type="entry name" value="ALDH_PhpJ"/>
    <property type="match status" value="1"/>
</dbReference>
<sequence>MQLRHEQWRIAGARVDGAGDRLEVRFPYNGALVGTVPLAQPEEVQSALTQAYAYRPTLTRHQRHTILSTARDLLIARTATFVQSIVSESGLCVRDASYEVGRAAEVLRAAAHQVLIDDGDIYACDITERGQQRRVYTQRDPLLGVIVAITPFNHPLNQVVHKVAPSIATNNRMILKPSEKTPLTALLFADLLTDAGLPAPMLTVMTAKPDVIAEVLLTSEQVDLVTFTGSVAAGKQIAARCIYKRQVLELGGNDPMIVMEDADLDEAVSLAVAGAYRNSGQRCTAIKRLLVHREIADAFVERLVQATQRLKVGDPFDPQVDLGTLIDEAAAAQIERRVDAAAGAQVLCGHRRNGAQYLPTVIDHVMPSMELVQQETFGPVAPIVRIDSIDDAIRIANASDFGLSAALCSNRWDYIQRCVAELQTGSVNIREVPGFRLESTPFGGIKNSGLGYKEGVLEAMSAYTNIKTYSLPWGERTVA</sequence>
<dbReference type="OrthoDB" id="9812625at2"/>
<feature type="active site" description="Nucleophile" evidence="3">
    <location>
        <position position="283"/>
    </location>
</feature>
<dbReference type="Proteomes" id="UP000054035">
    <property type="component" value="Unassembled WGS sequence"/>
</dbReference>
<evidence type="ECO:0000256" key="1">
    <source>
        <dbReference type="ARBA" id="ARBA00009986"/>
    </source>
</evidence>
<dbReference type="InterPro" id="IPR015590">
    <property type="entry name" value="Aldehyde_DH_dom"/>
</dbReference>
<reference evidence="8 9" key="1">
    <citation type="submission" date="2014-02" db="EMBL/GenBank/DDBJ databases">
        <title>Genome sequence of Xanthomonas axonopodis DSM 3585 (T).</title>
        <authorList>
            <person name="Midha S."/>
            <person name="Patil P.B."/>
        </authorList>
    </citation>
    <scope>NUCLEOTIDE SEQUENCE [LARGE SCALE GENOMIC DNA]</scope>
    <source>
        <strain evidence="8 9">DSM 3585</strain>
    </source>
</reference>
<feature type="binding site" evidence="4">
    <location>
        <position position="230"/>
    </location>
    <ligand>
        <name>NAD(+)</name>
        <dbReference type="ChEBI" id="CHEBI:57540"/>
    </ligand>
</feature>
<dbReference type="PROSITE" id="PS00070">
    <property type="entry name" value="ALDEHYDE_DEHYDR_CYS"/>
    <property type="match status" value="1"/>
</dbReference>
<keyword evidence="2 6" id="KW-0560">Oxidoreductase</keyword>
<comment type="caution">
    <text evidence="8">The sequence shown here is derived from an EMBL/GenBank/DDBJ whole genome shotgun (WGS) entry which is preliminary data.</text>
</comment>
<feature type="binding site" evidence="4">
    <location>
        <position position="375"/>
    </location>
    <ligand>
        <name>NAD(+)</name>
        <dbReference type="ChEBI" id="CHEBI:57540"/>
    </ligand>
</feature>